<dbReference type="InterPro" id="IPR004307">
    <property type="entry name" value="TspO_MBR"/>
</dbReference>
<dbReference type="PANTHER" id="PTHR10057">
    <property type="entry name" value="PERIPHERAL-TYPE BENZODIAZEPINE RECEPTOR"/>
    <property type="match status" value="1"/>
</dbReference>
<evidence type="ECO:0000313" key="7">
    <source>
        <dbReference type="EMBL" id="CAJ1963407.1"/>
    </source>
</evidence>
<dbReference type="CDD" id="cd15904">
    <property type="entry name" value="TSPO_MBR"/>
    <property type="match status" value="1"/>
</dbReference>
<organism evidence="7 8">
    <name type="scientific">Sphenostylis stenocarpa</name>
    <dbReference type="NCBI Taxonomy" id="92480"/>
    <lineage>
        <taxon>Eukaryota</taxon>
        <taxon>Viridiplantae</taxon>
        <taxon>Streptophyta</taxon>
        <taxon>Embryophyta</taxon>
        <taxon>Tracheophyta</taxon>
        <taxon>Spermatophyta</taxon>
        <taxon>Magnoliopsida</taxon>
        <taxon>eudicotyledons</taxon>
        <taxon>Gunneridae</taxon>
        <taxon>Pentapetalae</taxon>
        <taxon>rosids</taxon>
        <taxon>fabids</taxon>
        <taxon>Fabales</taxon>
        <taxon>Fabaceae</taxon>
        <taxon>Papilionoideae</taxon>
        <taxon>50 kb inversion clade</taxon>
        <taxon>NPAAA clade</taxon>
        <taxon>indigoferoid/millettioid clade</taxon>
        <taxon>Phaseoleae</taxon>
        <taxon>Sphenostylis</taxon>
    </lineage>
</organism>
<protein>
    <recommendedName>
        <fullName evidence="9">Translocator protein</fullName>
    </recommendedName>
</protein>
<dbReference type="Pfam" id="PF03073">
    <property type="entry name" value="TspO_MBR"/>
    <property type="match status" value="1"/>
</dbReference>
<dbReference type="InterPro" id="IPR038330">
    <property type="entry name" value="TspO/MBR-related_sf"/>
</dbReference>
<evidence type="ECO:0000256" key="6">
    <source>
        <dbReference type="SAM" id="Phobius"/>
    </source>
</evidence>
<comment type="similarity">
    <text evidence="2">Belongs to the TspO/BZRP family.</text>
</comment>
<proteinExistence type="inferred from homology"/>
<feature type="transmembrane region" description="Helical" evidence="6">
    <location>
        <begin position="21"/>
        <end position="40"/>
    </location>
</feature>
<evidence type="ECO:0000256" key="4">
    <source>
        <dbReference type="ARBA" id="ARBA00022989"/>
    </source>
</evidence>
<evidence type="ECO:0000256" key="2">
    <source>
        <dbReference type="ARBA" id="ARBA00007524"/>
    </source>
</evidence>
<keyword evidence="3 6" id="KW-0812">Transmembrane</keyword>
<reference evidence="7" key="1">
    <citation type="submission" date="2023-10" db="EMBL/GenBank/DDBJ databases">
        <authorList>
            <person name="Domelevo Entfellner J.-B."/>
        </authorList>
    </citation>
    <scope>NUCLEOTIDE SEQUENCE</scope>
</reference>
<feature type="transmembrane region" description="Helical" evidence="6">
    <location>
        <begin position="91"/>
        <end position="107"/>
    </location>
</feature>
<dbReference type="PANTHER" id="PTHR10057:SF6">
    <property type="entry name" value="TRANSLOCATOR PROTEIN HOMOLOG"/>
    <property type="match status" value="1"/>
</dbReference>
<dbReference type="AlphaFoldDB" id="A0AA86T1S5"/>
<evidence type="ECO:0008006" key="9">
    <source>
        <dbReference type="Google" id="ProtNLM"/>
    </source>
</evidence>
<sequence>MASQTLHDTKKSQARRALRSLAIGIAVPFTLTLTIIILFGSGRKYNNISKPFWFAPLWFIHLALLGSSFFMGLAAWLVWADGGFQRETDALSLYIAHVSLSIVWHPLVLIMGVYWLALISCLLNFGTLFMCYLRFRQVNPFAKDLAKPCLALAMYLSLVSFKLMFI</sequence>
<comment type="subcellular location">
    <subcellularLocation>
        <location evidence="1">Membrane</location>
        <topology evidence="1">Multi-pass membrane protein</topology>
    </subcellularLocation>
</comment>
<feature type="transmembrane region" description="Helical" evidence="6">
    <location>
        <begin position="52"/>
        <end position="79"/>
    </location>
</feature>
<evidence type="ECO:0000313" key="8">
    <source>
        <dbReference type="Proteomes" id="UP001189624"/>
    </source>
</evidence>
<evidence type="ECO:0000256" key="3">
    <source>
        <dbReference type="ARBA" id="ARBA00022692"/>
    </source>
</evidence>
<feature type="transmembrane region" description="Helical" evidence="6">
    <location>
        <begin position="113"/>
        <end position="133"/>
    </location>
</feature>
<dbReference type="GO" id="GO:0016020">
    <property type="term" value="C:membrane"/>
    <property type="evidence" value="ECO:0007669"/>
    <property type="project" value="UniProtKB-SubCell"/>
</dbReference>
<keyword evidence="5 6" id="KW-0472">Membrane</keyword>
<dbReference type="PIRSF" id="PIRSF005859">
    <property type="entry name" value="PBR"/>
    <property type="match status" value="1"/>
</dbReference>
<keyword evidence="8" id="KW-1185">Reference proteome</keyword>
<dbReference type="Gene3D" id="1.20.1260.100">
    <property type="entry name" value="TspO/MBR protein"/>
    <property type="match status" value="1"/>
</dbReference>
<keyword evidence="4 6" id="KW-1133">Transmembrane helix</keyword>
<dbReference type="EMBL" id="OY731403">
    <property type="protein sequence ID" value="CAJ1963407.1"/>
    <property type="molecule type" value="Genomic_DNA"/>
</dbReference>
<dbReference type="FunFam" id="1.20.1260.100:FF:000001">
    <property type="entry name" value="translocator protein 2"/>
    <property type="match status" value="1"/>
</dbReference>
<gene>
    <name evidence="7" type="ORF">AYBTSS11_LOCUS19757</name>
</gene>
<dbReference type="Gramene" id="rna-AYBTSS11_LOCUS19757">
    <property type="protein sequence ID" value="CAJ1963407.1"/>
    <property type="gene ID" value="gene-AYBTSS11_LOCUS19757"/>
</dbReference>
<evidence type="ECO:0000256" key="5">
    <source>
        <dbReference type="ARBA" id="ARBA00023136"/>
    </source>
</evidence>
<name>A0AA86T1S5_9FABA</name>
<accession>A0AA86T1S5</accession>
<evidence type="ECO:0000256" key="1">
    <source>
        <dbReference type="ARBA" id="ARBA00004141"/>
    </source>
</evidence>
<dbReference type="Proteomes" id="UP001189624">
    <property type="component" value="Chromosome 6"/>
</dbReference>